<accession>A0ABY4H885</accession>
<feature type="region of interest" description="Disordered" evidence="1">
    <location>
        <begin position="329"/>
        <end position="349"/>
    </location>
</feature>
<dbReference type="RefSeq" id="WP_245030703.1">
    <property type="nucleotide sequence ID" value="NZ_CP095075.1"/>
</dbReference>
<protein>
    <submittedName>
        <fullName evidence="3">PQQ-dependent sugar dehydrogenase</fullName>
    </submittedName>
</protein>
<dbReference type="PANTHER" id="PTHR19328">
    <property type="entry name" value="HEDGEHOG-INTERACTING PROTEIN"/>
    <property type="match status" value="1"/>
</dbReference>
<dbReference type="InterPro" id="IPR011042">
    <property type="entry name" value="6-blade_b-propeller_TolB-like"/>
</dbReference>
<dbReference type="PROSITE" id="PS51257">
    <property type="entry name" value="PROKAR_LIPOPROTEIN"/>
    <property type="match status" value="1"/>
</dbReference>
<evidence type="ECO:0000313" key="4">
    <source>
        <dbReference type="Proteomes" id="UP000830326"/>
    </source>
</evidence>
<dbReference type="Proteomes" id="UP000830326">
    <property type="component" value="Chromosome"/>
</dbReference>
<gene>
    <name evidence="3" type="ORF">MUO15_15975</name>
</gene>
<dbReference type="Pfam" id="PF07995">
    <property type="entry name" value="GSDH"/>
    <property type="match status" value="1"/>
</dbReference>
<dbReference type="EMBL" id="CP095075">
    <property type="protein sequence ID" value="UOR11080.1"/>
    <property type="molecule type" value="Genomic_DNA"/>
</dbReference>
<evidence type="ECO:0000313" key="3">
    <source>
        <dbReference type="EMBL" id="UOR11080.1"/>
    </source>
</evidence>
<dbReference type="SUPFAM" id="SSF50952">
    <property type="entry name" value="Soluble quinoprotein glucose dehydrogenase"/>
    <property type="match status" value="1"/>
</dbReference>
<dbReference type="InterPro" id="IPR011041">
    <property type="entry name" value="Quinoprot_gluc/sorb_DH_b-prop"/>
</dbReference>
<sequence length="349" mass="38624">MKILMWLMIVLIMTACQPNEESSNQTPQEKSGDSTEVAATLQSPWDIEANGGTIFITEREGQIVSWTEEQGVSRAEVVTEKDITQIGEGGLLGFKLDPNFNTNHQAFAYHTYEGENGQIKNRIIMLTYENSQWTETDVILEGIPGANFHNGGRIEIGPDRKLYVTTGDSLNGDLAQDKESLAGKILRLNLDGSVPEDNPFEGSYVYSYGHRNPQGLAWDEDGQLYASEHGPDNHDEVNKINPGDNYGWPDIVGEENADGVEGPIYQTGENTWAPSGIAAFNERLYIATLRGTALRTLSFEGENPSIVVDDYGRIRDVEQIGESIYFITNNTDGRGSPEEDDDRLIKLSP</sequence>
<evidence type="ECO:0000256" key="1">
    <source>
        <dbReference type="SAM" id="MobiDB-lite"/>
    </source>
</evidence>
<proteinExistence type="predicted"/>
<keyword evidence="4" id="KW-1185">Reference proteome</keyword>
<organism evidence="3 4">
    <name type="scientific">Halobacillus amylolyticus</name>
    <dbReference type="NCBI Taxonomy" id="2932259"/>
    <lineage>
        <taxon>Bacteria</taxon>
        <taxon>Bacillati</taxon>
        <taxon>Bacillota</taxon>
        <taxon>Bacilli</taxon>
        <taxon>Bacillales</taxon>
        <taxon>Bacillaceae</taxon>
        <taxon>Halobacillus</taxon>
    </lineage>
</organism>
<dbReference type="InterPro" id="IPR012938">
    <property type="entry name" value="Glc/Sorbosone_DH"/>
</dbReference>
<evidence type="ECO:0000259" key="2">
    <source>
        <dbReference type="Pfam" id="PF07995"/>
    </source>
</evidence>
<dbReference type="PANTHER" id="PTHR19328:SF13">
    <property type="entry name" value="HIPL1 PROTEIN"/>
    <property type="match status" value="1"/>
</dbReference>
<name>A0ABY4H885_9BACI</name>
<dbReference type="Gene3D" id="2.120.10.30">
    <property type="entry name" value="TolB, C-terminal domain"/>
    <property type="match status" value="1"/>
</dbReference>
<feature type="domain" description="Glucose/Sorbosone dehydrogenase" evidence="2">
    <location>
        <begin position="41"/>
        <end position="334"/>
    </location>
</feature>
<reference evidence="3" key="1">
    <citation type="submission" date="2022-04" db="EMBL/GenBank/DDBJ databases">
        <title>Halobacillus sp. isolated from saltern.</title>
        <authorList>
            <person name="Won M."/>
            <person name="Lee C.-M."/>
            <person name="Woen H.-Y."/>
            <person name="Kwon S.-W."/>
        </authorList>
    </citation>
    <scope>NUCLEOTIDE SEQUENCE</scope>
    <source>
        <strain evidence="3">SSHM10-5</strain>
    </source>
</reference>